<organism evidence="5 6">
    <name type="scientific">Paenibacillus psychroresistens</name>
    <dbReference type="NCBI Taxonomy" id="1778678"/>
    <lineage>
        <taxon>Bacteria</taxon>
        <taxon>Bacillati</taxon>
        <taxon>Bacillota</taxon>
        <taxon>Bacilli</taxon>
        <taxon>Bacillales</taxon>
        <taxon>Paenibacillaceae</taxon>
        <taxon>Paenibacillus</taxon>
    </lineage>
</organism>
<evidence type="ECO:0000256" key="3">
    <source>
        <dbReference type="ARBA" id="ARBA00023027"/>
    </source>
</evidence>
<comment type="similarity">
    <text evidence="1">Belongs to the D-isomer specific 2-hydroxyacid dehydrogenase family.</text>
</comment>
<dbReference type="Gene3D" id="3.40.50.720">
    <property type="entry name" value="NAD(P)-binding Rossmann-like Domain"/>
    <property type="match status" value="2"/>
</dbReference>
<dbReference type="InterPro" id="IPR050857">
    <property type="entry name" value="D-2-hydroxyacid_DH"/>
</dbReference>
<gene>
    <name evidence="5" type="ORF">EHS13_27760</name>
</gene>
<accession>A0A6B8RRH8</accession>
<dbReference type="Pfam" id="PF02826">
    <property type="entry name" value="2-Hacid_dh_C"/>
    <property type="match status" value="1"/>
</dbReference>
<dbReference type="SUPFAM" id="SSF51735">
    <property type="entry name" value="NAD(P)-binding Rossmann-fold domains"/>
    <property type="match status" value="1"/>
</dbReference>
<dbReference type="KEGG" id="ppsc:EHS13_27760"/>
<keyword evidence="6" id="KW-1185">Reference proteome</keyword>
<dbReference type="PANTHER" id="PTHR42789:SF1">
    <property type="entry name" value="D-ISOMER SPECIFIC 2-HYDROXYACID DEHYDROGENASE FAMILY PROTEIN (AFU_ORTHOLOGUE AFUA_6G10090)"/>
    <property type="match status" value="1"/>
</dbReference>
<keyword evidence="3" id="KW-0520">NAD</keyword>
<evidence type="ECO:0000256" key="2">
    <source>
        <dbReference type="ARBA" id="ARBA00023002"/>
    </source>
</evidence>
<keyword evidence="2" id="KW-0560">Oxidoreductase</keyword>
<sequence length="345" mass="38900">MINVANKRMIIGGLSLNLFITQQENSLKQKFFPKSTLEELNLKGNLKVNQYNRVMTEVELSKELKDVDVCIALAWGGCPRFTREVLDNALNLKLIVTPGASVATFITEAVYERGIKVCSANSIMARYVAEGTLAYILAAQREIVMRNNEIREGIWNNSTCQTLIGAKVGLIGLGTVGRFLLEFLRPFGVSIKLYDPYIKPVSLRFHSNVTLCSLEEALSGNDVVSLHASQTEETFHMLNKERLSLLKDGTLLINTSRGSLIDEPALIAELRTGRIHTALDVYEVEPLPIDNKLKKLENAILMPHIAGMVHLEKFTFAMLEEIERFQLGEKLWYEIPVEQYRLMTR</sequence>
<dbReference type="InterPro" id="IPR006140">
    <property type="entry name" value="D-isomer_DH_NAD-bd"/>
</dbReference>
<evidence type="ECO:0000259" key="4">
    <source>
        <dbReference type="Pfam" id="PF02826"/>
    </source>
</evidence>
<dbReference type="InterPro" id="IPR029753">
    <property type="entry name" value="D-isomer_DH_CS"/>
</dbReference>
<dbReference type="AlphaFoldDB" id="A0A6B8RRH8"/>
<evidence type="ECO:0000256" key="1">
    <source>
        <dbReference type="ARBA" id="ARBA00005854"/>
    </source>
</evidence>
<reference evidence="6" key="1">
    <citation type="submission" date="2018-11" db="EMBL/GenBank/DDBJ databases">
        <title>Complete genome sequence of Paenibacillus sp. ML311-T8.</title>
        <authorList>
            <person name="Nam Y.-D."/>
            <person name="Kang J."/>
            <person name="Chung W.-H."/>
            <person name="Park Y.S."/>
        </authorList>
    </citation>
    <scope>NUCLEOTIDE SEQUENCE [LARGE SCALE GENOMIC DNA]</scope>
    <source>
        <strain evidence="6">ML311-T8</strain>
    </source>
</reference>
<evidence type="ECO:0000313" key="6">
    <source>
        <dbReference type="Proteomes" id="UP000426246"/>
    </source>
</evidence>
<evidence type="ECO:0000313" key="5">
    <source>
        <dbReference type="EMBL" id="QGQ98414.1"/>
    </source>
</evidence>
<dbReference type="SUPFAM" id="SSF52283">
    <property type="entry name" value="Formate/glycerate dehydrogenase catalytic domain-like"/>
    <property type="match status" value="1"/>
</dbReference>
<dbReference type="CDD" id="cd12167">
    <property type="entry name" value="2-Hacid_dh_8"/>
    <property type="match status" value="1"/>
</dbReference>
<proteinExistence type="inferred from homology"/>
<dbReference type="PROSITE" id="PS00671">
    <property type="entry name" value="D_2_HYDROXYACID_DH_3"/>
    <property type="match status" value="1"/>
</dbReference>
<dbReference type="GO" id="GO:0016616">
    <property type="term" value="F:oxidoreductase activity, acting on the CH-OH group of donors, NAD or NADP as acceptor"/>
    <property type="evidence" value="ECO:0007669"/>
    <property type="project" value="InterPro"/>
</dbReference>
<dbReference type="InterPro" id="IPR036291">
    <property type="entry name" value="NAD(P)-bd_dom_sf"/>
</dbReference>
<feature type="domain" description="D-isomer specific 2-hydroxyacid dehydrogenase NAD-binding" evidence="4">
    <location>
        <begin position="133"/>
        <end position="306"/>
    </location>
</feature>
<name>A0A6B8RRH8_9BACL</name>
<dbReference type="PANTHER" id="PTHR42789">
    <property type="entry name" value="D-ISOMER SPECIFIC 2-HYDROXYACID DEHYDROGENASE FAMILY PROTEIN (AFU_ORTHOLOGUE AFUA_6G10090)"/>
    <property type="match status" value="1"/>
</dbReference>
<dbReference type="Proteomes" id="UP000426246">
    <property type="component" value="Chromosome"/>
</dbReference>
<dbReference type="EMBL" id="CP034235">
    <property type="protein sequence ID" value="QGQ98414.1"/>
    <property type="molecule type" value="Genomic_DNA"/>
</dbReference>
<protein>
    <submittedName>
        <fullName evidence="5">Hydroxyacid dehydrogenase</fullName>
    </submittedName>
</protein>
<dbReference type="GO" id="GO:0051287">
    <property type="term" value="F:NAD binding"/>
    <property type="evidence" value="ECO:0007669"/>
    <property type="project" value="InterPro"/>
</dbReference>